<dbReference type="Pfam" id="PF10137">
    <property type="entry name" value="CAP12-PCTIR_TIR"/>
    <property type="match status" value="1"/>
</dbReference>
<dbReference type="EMBL" id="RBKU01000001">
    <property type="protein sequence ID" value="RKR84202.1"/>
    <property type="molecule type" value="Genomic_DNA"/>
</dbReference>
<evidence type="ECO:0000313" key="2">
    <source>
        <dbReference type="EMBL" id="RKR84202.1"/>
    </source>
</evidence>
<dbReference type="OrthoDB" id="9811153at2"/>
<keyword evidence="3" id="KW-1185">Reference proteome</keyword>
<feature type="domain" description="CD-NTase-associated protein 12/Pycsar effector protein TIR" evidence="1">
    <location>
        <begin position="318"/>
        <end position="435"/>
    </location>
</feature>
<proteinExistence type="predicted"/>
<organism evidence="2 3">
    <name type="scientific">Mucilaginibacter gracilis</name>
    <dbReference type="NCBI Taxonomy" id="423350"/>
    <lineage>
        <taxon>Bacteria</taxon>
        <taxon>Pseudomonadati</taxon>
        <taxon>Bacteroidota</taxon>
        <taxon>Sphingobacteriia</taxon>
        <taxon>Sphingobacteriales</taxon>
        <taxon>Sphingobacteriaceae</taxon>
        <taxon>Mucilaginibacter</taxon>
    </lineage>
</organism>
<gene>
    <name evidence="2" type="ORF">BDD43_4429</name>
</gene>
<dbReference type="AlphaFoldDB" id="A0A495J6F8"/>
<dbReference type="InterPro" id="IPR019302">
    <property type="entry name" value="CAP12/PCTIR_TIR_dom"/>
</dbReference>
<dbReference type="Proteomes" id="UP000268007">
    <property type="component" value="Unassembled WGS sequence"/>
</dbReference>
<accession>A0A495J6F8</accession>
<dbReference type="RefSeq" id="WP_121199671.1">
    <property type="nucleotide sequence ID" value="NZ_RBKU01000001.1"/>
</dbReference>
<name>A0A495J6F8_9SPHI</name>
<sequence>MIQSNNIDRGSADYLSLLFDRLTFNNLVSNALKIENDPNYEKVIRIDFCGISGSTLLGPEGEEQDKIHTHFLELFDKIDILEKIKIKLQIRFIFLYVYSDFAFAQIEAERTQYRATIKDPKYDSRHLDLSILSAGDIESSSIYMHQTHALRKIQEIHNRHFSKNKSKSPITNIRFTCLPLNFCLLTINNETFTDPYTYAKERINSSSLYYKTPLSYVENDSKHFSVLEDHFRYIWNHPTTMVYEDATEADSKRSDGGRIQNLDKIKRPDKVNFEIKAKILRTELNASAKDVNKWRVRVEQMFANMVRFVRPTNDEEVVFIGFSWNNGRGFALKIQKFIEHDFQGWLKVNIVDLADAKEPLYSELIGKMNSSTIGLIIFTKDITIKEEGGSKSYSRPNLYFEFGYLKKHLEKYEPYSDYSRTLIMSENNYSVATDLQDLGRFTLTKKIEIDYYQLLRRFILLHRTLTDEMAIYAVNSYISRLEEAYHKGTISNKDFRGKSYEHYINEIKEEMNKIIEKKYGNSTSVF</sequence>
<dbReference type="GO" id="GO:0050135">
    <property type="term" value="F:NADP+ nucleosidase activity"/>
    <property type="evidence" value="ECO:0007669"/>
    <property type="project" value="InterPro"/>
</dbReference>
<comment type="caution">
    <text evidence="2">The sequence shown here is derived from an EMBL/GenBank/DDBJ whole genome shotgun (WGS) entry which is preliminary data.</text>
</comment>
<evidence type="ECO:0000259" key="1">
    <source>
        <dbReference type="Pfam" id="PF10137"/>
    </source>
</evidence>
<evidence type="ECO:0000313" key="3">
    <source>
        <dbReference type="Proteomes" id="UP000268007"/>
    </source>
</evidence>
<protein>
    <submittedName>
        <fullName evidence="2">Putative nucleotide-binding protein with TIR-like domain</fullName>
    </submittedName>
</protein>
<reference evidence="2 3" key="1">
    <citation type="submission" date="2018-10" db="EMBL/GenBank/DDBJ databases">
        <title>Genomic Encyclopedia of Archaeal and Bacterial Type Strains, Phase II (KMG-II): from individual species to whole genera.</title>
        <authorList>
            <person name="Goeker M."/>
        </authorList>
    </citation>
    <scope>NUCLEOTIDE SEQUENCE [LARGE SCALE GENOMIC DNA]</scope>
    <source>
        <strain evidence="2 3">DSM 18602</strain>
    </source>
</reference>